<gene>
    <name evidence="1" type="ORF">FWILDA_LOCUS1934</name>
</gene>
<dbReference type="EMBL" id="CAMKVN010000201">
    <property type="protein sequence ID" value="CAI2165164.1"/>
    <property type="molecule type" value="Genomic_DNA"/>
</dbReference>
<protein>
    <submittedName>
        <fullName evidence="1">12665_t:CDS:1</fullName>
    </submittedName>
</protein>
<organism evidence="1 2">
    <name type="scientific">Funneliformis geosporum</name>
    <dbReference type="NCBI Taxonomy" id="1117311"/>
    <lineage>
        <taxon>Eukaryota</taxon>
        <taxon>Fungi</taxon>
        <taxon>Fungi incertae sedis</taxon>
        <taxon>Mucoromycota</taxon>
        <taxon>Glomeromycotina</taxon>
        <taxon>Glomeromycetes</taxon>
        <taxon>Glomerales</taxon>
        <taxon>Glomeraceae</taxon>
        <taxon>Funneliformis</taxon>
    </lineage>
</organism>
<evidence type="ECO:0000313" key="1">
    <source>
        <dbReference type="EMBL" id="CAI2165164.1"/>
    </source>
</evidence>
<comment type="caution">
    <text evidence="1">The sequence shown here is derived from an EMBL/GenBank/DDBJ whole genome shotgun (WGS) entry which is preliminary data.</text>
</comment>
<keyword evidence="2" id="KW-1185">Reference proteome</keyword>
<sequence>MSDTSINYDWTSSVKLSSTSKRKVKKNEGLLQTYMLLGGYYFDFTEKKNLRGEKKLELDMTTLTVIIGLVTHIRKEE</sequence>
<name>A0A9W4SCY8_9GLOM</name>
<dbReference type="Proteomes" id="UP001153678">
    <property type="component" value="Unassembled WGS sequence"/>
</dbReference>
<accession>A0A9W4SCY8</accession>
<dbReference type="AlphaFoldDB" id="A0A9W4SCY8"/>
<reference evidence="1" key="1">
    <citation type="submission" date="2022-08" db="EMBL/GenBank/DDBJ databases">
        <authorList>
            <person name="Kallberg Y."/>
            <person name="Tangrot J."/>
            <person name="Rosling A."/>
        </authorList>
    </citation>
    <scope>NUCLEOTIDE SEQUENCE</scope>
    <source>
        <strain evidence="1">Wild A</strain>
    </source>
</reference>
<evidence type="ECO:0000313" key="2">
    <source>
        <dbReference type="Proteomes" id="UP001153678"/>
    </source>
</evidence>
<proteinExistence type="predicted"/>